<accession>A0A974BNH4</accession>
<dbReference type="Proteomes" id="UP000694892">
    <property type="component" value="Unassembled WGS sequence"/>
</dbReference>
<sequence>MKQGKEQDWENTHWRKNGLRKITLRKVHVIHILPSQIDLEHLTQLEKKSYIYLATFVSKKNRYGICYPET</sequence>
<dbReference type="EMBL" id="KV532389">
    <property type="protein sequence ID" value="OCT55167.1"/>
    <property type="molecule type" value="Genomic_DNA"/>
</dbReference>
<gene>
    <name evidence="1" type="ORF">XELAEV_18004176mg</name>
</gene>
<evidence type="ECO:0000313" key="1">
    <source>
        <dbReference type="EMBL" id="OCT55167.1"/>
    </source>
</evidence>
<organism evidence="1">
    <name type="scientific">Xenopus laevis</name>
    <name type="common">African clawed frog</name>
    <dbReference type="NCBI Taxonomy" id="8355"/>
    <lineage>
        <taxon>Eukaryota</taxon>
        <taxon>Metazoa</taxon>
        <taxon>Chordata</taxon>
        <taxon>Craniata</taxon>
        <taxon>Vertebrata</taxon>
        <taxon>Euteleostomi</taxon>
        <taxon>Amphibia</taxon>
        <taxon>Batrachia</taxon>
        <taxon>Anura</taxon>
        <taxon>Pipoidea</taxon>
        <taxon>Pipidae</taxon>
        <taxon>Xenopodinae</taxon>
        <taxon>Xenopus</taxon>
        <taxon>Xenopus</taxon>
    </lineage>
</organism>
<dbReference type="AlphaFoldDB" id="A0A974BNH4"/>
<name>A0A974BNH4_XENLA</name>
<reference evidence="1" key="1">
    <citation type="submission" date="2016-05" db="EMBL/GenBank/DDBJ databases">
        <title>WGS assembly of Xenopus laevis.</title>
        <authorList>
            <person name="Session A."/>
            <person name="Uno Y."/>
            <person name="Kwon T."/>
            <person name="Chapman J."/>
            <person name="Toyoda A."/>
            <person name="Takahashi S."/>
            <person name="Fukui A."/>
            <person name="Hikosaka A."/>
            <person name="Putnam N."/>
            <person name="Stites J."/>
            <person name="Van Heeringen S."/>
            <person name="Quigley I."/>
            <person name="Heinz S."/>
            <person name="Hellsten U."/>
            <person name="Lyons J."/>
            <person name="Suzuki A."/>
            <person name="Kondo M."/>
            <person name="Ogino H."/>
            <person name="Ochi H."/>
            <person name="Bogdanovic O."/>
            <person name="Lister R."/>
            <person name="Georgiou G."/>
            <person name="Paranjpe S."/>
            <person name="Van Kruijsbergen I."/>
            <person name="Mozaffari S."/>
            <person name="Shu S."/>
            <person name="Schmutz J."/>
            <person name="Jenkins J."/>
            <person name="Grimwood J."/>
            <person name="Carlson J."/>
            <person name="Mitros T."/>
            <person name="Simakov O."/>
            <person name="Heald R."/>
            <person name="Miller K."/>
            <person name="Haudenschild C."/>
            <person name="Kuroki Y."/>
            <person name="Tanaka T."/>
            <person name="Michiue T."/>
            <person name="Watanabe M."/>
            <person name="Kinoshita T."/>
            <person name="Ohta Y."/>
            <person name="Mawaribuchi S."/>
            <person name="Suzuki Y."/>
            <person name="Haramoto Y."/>
            <person name="Yamamoto T."/>
            <person name="Takagi C."/>
            <person name="Kitzman J."/>
            <person name="Shendure J."/>
            <person name="Nakayama T."/>
            <person name="Izutsu Y."/>
            <person name="Robert J."/>
            <person name="Dichmann D."/>
            <person name="Flajnik M."/>
            <person name="Houston D."/>
            <person name="Marcotte E."/>
            <person name="Wallingford J."/>
            <person name="Ito Y."/>
            <person name="Asashima M."/>
            <person name="Ueno N."/>
            <person name="Matsuda Y."/>
            <person name="Jan Veenstra G."/>
            <person name="Fujiyama A."/>
            <person name="Harland R."/>
            <person name="Taira M."/>
            <person name="Rokhsar D.S."/>
        </authorList>
    </citation>
    <scope>NUCLEOTIDE SEQUENCE</scope>
    <source>
        <strain evidence="1">J</strain>
        <tissue evidence="1">Blood</tissue>
    </source>
</reference>
<proteinExistence type="predicted"/>
<protein>
    <submittedName>
        <fullName evidence="1">Uncharacterized protein</fullName>
    </submittedName>
</protein>